<protein>
    <submittedName>
        <fullName evidence="2">Uncharacterized protein</fullName>
    </submittedName>
</protein>
<gene>
    <name evidence="2" type="ORF">ABID50_001374</name>
</gene>
<name>A0ABV2ESQ1_9STRE</name>
<accession>A0ABV2ESQ1</accession>
<feature type="region of interest" description="Disordered" evidence="1">
    <location>
        <begin position="1"/>
        <end position="30"/>
    </location>
</feature>
<feature type="compositionally biased region" description="Basic and acidic residues" evidence="1">
    <location>
        <begin position="1"/>
        <end position="24"/>
    </location>
</feature>
<evidence type="ECO:0000256" key="1">
    <source>
        <dbReference type="SAM" id="MobiDB-lite"/>
    </source>
</evidence>
<organism evidence="2 3">
    <name type="scientific">Streptococcus parasuis</name>
    <dbReference type="NCBI Taxonomy" id="1501662"/>
    <lineage>
        <taxon>Bacteria</taxon>
        <taxon>Bacillati</taxon>
        <taxon>Bacillota</taxon>
        <taxon>Bacilli</taxon>
        <taxon>Lactobacillales</taxon>
        <taxon>Streptococcaceae</taxon>
        <taxon>Streptococcus</taxon>
    </lineage>
</organism>
<evidence type="ECO:0000313" key="2">
    <source>
        <dbReference type="EMBL" id="MET3534215.1"/>
    </source>
</evidence>
<reference evidence="2 3" key="1">
    <citation type="submission" date="2024-06" db="EMBL/GenBank/DDBJ databases">
        <title>Genomic Encyclopedia of Type Strains, Phase IV (KMG-IV): sequencing the most valuable type-strain genomes for metagenomic binning, comparative biology and taxonomic classification.</title>
        <authorList>
            <person name="Goeker M."/>
        </authorList>
    </citation>
    <scope>NUCLEOTIDE SEQUENCE [LARGE SCALE GENOMIC DNA]</scope>
    <source>
        <strain evidence="2 3">DSM 29126</strain>
    </source>
</reference>
<dbReference type="EMBL" id="JBEPLX010000014">
    <property type="protein sequence ID" value="MET3534215.1"/>
    <property type="molecule type" value="Genomic_DNA"/>
</dbReference>
<keyword evidence="3" id="KW-1185">Reference proteome</keyword>
<evidence type="ECO:0000313" key="3">
    <source>
        <dbReference type="Proteomes" id="UP001549134"/>
    </source>
</evidence>
<dbReference type="Proteomes" id="UP001549134">
    <property type="component" value="Unassembled WGS sequence"/>
</dbReference>
<sequence length="30" mass="3460">MTRPLKIKEDKPNVQGDLSKDKSSMTKQKQ</sequence>
<comment type="caution">
    <text evidence="2">The sequence shown here is derived from an EMBL/GenBank/DDBJ whole genome shotgun (WGS) entry which is preliminary data.</text>
</comment>
<proteinExistence type="predicted"/>